<comment type="caution">
    <text evidence="2">The sequence shown here is derived from an EMBL/GenBank/DDBJ whole genome shotgun (WGS) entry which is preliminary data.</text>
</comment>
<feature type="transmembrane region" description="Helical" evidence="1">
    <location>
        <begin position="149"/>
        <end position="169"/>
    </location>
</feature>
<evidence type="ECO:0000313" key="2">
    <source>
        <dbReference type="EMBL" id="RUO46902.1"/>
    </source>
</evidence>
<accession>A0A432XE25</accession>
<reference evidence="3" key="1">
    <citation type="journal article" date="2018" name="Front. Microbiol.">
        <title>Genome-Based Analysis Reveals the Taxonomy and Diversity of the Family Idiomarinaceae.</title>
        <authorList>
            <person name="Liu Y."/>
            <person name="Lai Q."/>
            <person name="Shao Z."/>
        </authorList>
    </citation>
    <scope>NUCLEOTIDE SEQUENCE [LARGE SCALE GENOMIC DNA]</scope>
    <source>
        <strain evidence="3">SW15</strain>
    </source>
</reference>
<proteinExistence type="predicted"/>
<feature type="transmembrane region" description="Helical" evidence="1">
    <location>
        <begin position="214"/>
        <end position="232"/>
    </location>
</feature>
<dbReference type="RefSeq" id="WP_126834280.1">
    <property type="nucleotide sequence ID" value="NZ_PIPT01000007.1"/>
</dbReference>
<dbReference type="Proteomes" id="UP000286678">
    <property type="component" value="Unassembled WGS sequence"/>
</dbReference>
<feature type="transmembrane region" description="Helical" evidence="1">
    <location>
        <begin position="6"/>
        <end position="25"/>
    </location>
</feature>
<dbReference type="OrthoDB" id="5984490at2"/>
<feature type="transmembrane region" description="Helical" evidence="1">
    <location>
        <begin position="183"/>
        <end position="202"/>
    </location>
</feature>
<evidence type="ECO:0000313" key="3">
    <source>
        <dbReference type="Proteomes" id="UP000286678"/>
    </source>
</evidence>
<sequence length="246" mass="27705">MSHFYQLLFYFHVTAGVMAIILFWVPVFALKGGEQHKRFGRYYRRLMYIVAACGIAMSALMLAVPTAVKPNLLNANDLQAVLNNVRFFALLLLFLGYITFFTVYSGQLVLQAKQSRALFRTPLFLTLTGILAVLSVLITYFGWQASHPLLLIFGALGLFGTFSTLHFVFKREVSRKKWLTEHLGNYIGSGIAAYTAFITFGARHLISLPGNWQILFWVLPGVIGAIFITYLTRKYDPKATANKVTS</sequence>
<keyword evidence="3" id="KW-1185">Reference proteome</keyword>
<evidence type="ECO:0008006" key="4">
    <source>
        <dbReference type="Google" id="ProtNLM"/>
    </source>
</evidence>
<organism evidence="2 3">
    <name type="scientific">Pseudidiomarina aquimaris</name>
    <dbReference type="NCBI Taxonomy" id="641841"/>
    <lineage>
        <taxon>Bacteria</taxon>
        <taxon>Pseudomonadati</taxon>
        <taxon>Pseudomonadota</taxon>
        <taxon>Gammaproteobacteria</taxon>
        <taxon>Alteromonadales</taxon>
        <taxon>Idiomarinaceae</taxon>
        <taxon>Pseudidiomarina</taxon>
    </lineage>
</organism>
<name>A0A432XE25_9GAMM</name>
<feature type="transmembrane region" description="Helical" evidence="1">
    <location>
        <begin position="46"/>
        <end position="67"/>
    </location>
</feature>
<dbReference type="EMBL" id="PIPT01000007">
    <property type="protein sequence ID" value="RUO46902.1"/>
    <property type="molecule type" value="Genomic_DNA"/>
</dbReference>
<feature type="transmembrane region" description="Helical" evidence="1">
    <location>
        <begin position="122"/>
        <end position="143"/>
    </location>
</feature>
<evidence type="ECO:0000256" key="1">
    <source>
        <dbReference type="SAM" id="Phobius"/>
    </source>
</evidence>
<gene>
    <name evidence="2" type="ORF">CWE21_09885</name>
</gene>
<keyword evidence="1" id="KW-1133">Transmembrane helix</keyword>
<protein>
    <recommendedName>
        <fullName evidence="4">DUF2306 domain-containing protein</fullName>
    </recommendedName>
</protein>
<dbReference type="AlphaFoldDB" id="A0A432XE25"/>
<feature type="transmembrane region" description="Helical" evidence="1">
    <location>
        <begin position="87"/>
        <end position="110"/>
    </location>
</feature>
<keyword evidence="1" id="KW-0472">Membrane</keyword>
<keyword evidence="1" id="KW-0812">Transmembrane</keyword>